<reference evidence="5" key="1">
    <citation type="submission" date="2020-05" db="EMBL/GenBank/DDBJ databases">
        <authorList>
            <person name="Chiriac C."/>
            <person name="Salcher M."/>
            <person name="Ghai R."/>
            <person name="Kavagutti S V."/>
        </authorList>
    </citation>
    <scope>NUCLEOTIDE SEQUENCE</scope>
</reference>
<dbReference type="InterPro" id="IPR013342">
    <property type="entry name" value="Mandelate_racemase_C"/>
</dbReference>
<dbReference type="SUPFAM" id="SSF51604">
    <property type="entry name" value="Enolase C-terminal domain-like"/>
    <property type="match status" value="1"/>
</dbReference>
<sequence>MATITRIEITHHQLPLDPPFPASWDTRPRTQFPATIVRVFDDQGRCGVGSGDAMYGFADYERYFIGQDPLDVDRHAAVISNIEFHAGRQWPLDLALWDLKGKIQGEPVWKMLGGFDNKIRAYASSGVHRSITDMVDVAKRARSLGFPALKVRFGRPKLDDDLAVVKAIRSELGSSLELMVDCNQGWRMPWDTATPWNVDHATSVANVLEEHGVYWMEEPLHRGDYAGMAELRKRVGIRIAGGEMTREPYEFRELLERGCFDVFQPDAVCSQGITGLAKLAFDVQKAGKIFTPHTWGNGIGVMANLHLTAGTVGAPFIEFPFDPPEWSTARRDYILTETIEADGDGWIHLSDEPGLGITLNEDVLKQTASKQATFS</sequence>
<dbReference type="SFLD" id="SFLDG00179">
    <property type="entry name" value="mandelate_racemase"/>
    <property type="match status" value="1"/>
</dbReference>
<evidence type="ECO:0000259" key="4">
    <source>
        <dbReference type="SMART" id="SM00922"/>
    </source>
</evidence>
<dbReference type="Gene3D" id="3.30.390.10">
    <property type="entry name" value="Enolase-like, N-terminal domain"/>
    <property type="match status" value="1"/>
</dbReference>
<dbReference type="InterPro" id="IPR029065">
    <property type="entry name" value="Enolase_C-like"/>
</dbReference>
<evidence type="ECO:0000256" key="3">
    <source>
        <dbReference type="ARBA" id="ARBA00022842"/>
    </source>
</evidence>
<dbReference type="InterPro" id="IPR029017">
    <property type="entry name" value="Enolase-like_N"/>
</dbReference>
<keyword evidence="2" id="KW-0479">Metal-binding</keyword>
<dbReference type="GO" id="GO:0016836">
    <property type="term" value="F:hydro-lyase activity"/>
    <property type="evidence" value="ECO:0007669"/>
    <property type="project" value="TreeGrafter"/>
</dbReference>
<evidence type="ECO:0000256" key="1">
    <source>
        <dbReference type="ARBA" id="ARBA00001946"/>
    </source>
</evidence>
<comment type="cofactor">
    <cofactor evidence="1">
        <name>Mg(2+)</name>
        <dbReference type="ChEBI" id="CHEBI:18420"/>
    </cofactor>
</comment>
<dbReference type="Pfam" id="PF13378">
    <property type="entry name" value="MR_MLE_C"/>
    <property type="match status" value="1"/>
</dbReference>
<keyword evidence="3" id="KW-0460">Magnesium</keyword>
<evidence type="ECO:0000256" key="2">
    <source>
        <dbReference type="ARBA" id="ARBA00022723"/>
    </source>
</evidence>
<accession>A0A6J6KEB6</accession>
<dbReference type="InterPro" id="IPR036849">
    <property type="entry name" value="Enolase-like_C_sf"/>
</dbReference>
<dbReference type="EMBL" id="CAEZWH010000037">
    <property type="protein sequence ID" value="CAB4648097.1"/>
    <property type="molecule type" value="Genomic_DNA"/>
</dbReference>
<gene>
    <name evidence="5" type="ORF">UFOPK2195_00312</name>
</gene>
<dbReference type="SUPFAM" id="SSF54826">
    <property type="entry name" value="Enolase N-terminal domain-like"/>
    <property type="match status" value="1"/>
</dbReference>
<name>A0A6J6KEB6_9ZZZZ</name>
<feature type="domain" description="Mandelate racemase/muconate lactonizing enzyme C-terminal" evidence="4">
    <location>
        <begin position="131"/>
        <end position="238"/>
    </location>
</feature>
<dbReference type="SMART" id="SM00922">
    <property type="entry name" value="MR_MLE"/>
    <property type="match status" value="1"/>
</dbReference>
<protein>
    <submittedName>
        <fullName evidence="5">Unannotated protein</fullName>
    </submittedName>
</protein>
<dbReference type="PANTHER" id="PTHR13794">
    <property type="entry name" value="ENOLASE SUPERFAMILY, MANDELATE RACEMASE"/>
    <property type="match status" value="1"/>
</dbReference>
<evidence type="ECO:0000313" key="5">
    <source>
        <dbReference type="EMBL" id="CAB4648097.1"/>
    </source>
</evidence>
<dbReference type="SFLD" id="SFLDS00001">
    <property type="entry name" value="Enolase"/>
    <property type="match status" value="1"/>
</dbReference>
<dbReference type="GO" id="GO:0000287">
    <property type="term" value="F:magnesium ion binding"/>
    <property type="evidence" value="ECO:0007669"/>
    <property type="project" value="TreeGrafter"/>
</dbReference>
<dbReference type="GO" id="GO:0016052">
    <property type="term" value="P:carbohydrate catabolic process"/>
    <property type="evidence" value="ECO:0007669"/>
    <property type="project" value="TreeGrafter"/>
</dbReference>
<dbReference type="Gene3D" id="3.20.20.120">
    <property type="entry name" value="Enolase-like C-terminal domain"/>
    <property type="match status" value="1"/>
</dbReference>
<dbReference type="PANTHER" id="PTHR13794:SF58">
    <property type="entry name" value="MITOCHONDRIAL ENOLASE SUPERFAMILY MEMBER 1"/>
    <property type="match status" value="1"/>
</dbReference>
<dbReference type="CDD" id="cd03316">
    <property type="entry name" value="MR_like"/>
    <property type="match status" value="1"/>
</dbReference>
<organism evidence="5">
    <name type="scientific">freshwater metagenome</name>
    <dbReference type="NCBI Taxonomy" id="449393"/>
    <lineage>
        <taxon>unclassified sequences</taxon>
        <taxon>metagenomes</taxon>
        <taxon>ecological metagenomes</taxon>
    </lineage>
</organism>
<dbReference type="InterPro" id="IPR046945">
    <property type="entry name" value="RHMD-like"/>
</dbReference>
<proteinExistence type="predicted"/>
<dbReference type="AlphaFoldDB" id="A0A6J6KEB6"/>